<dbReference type="SUPFAM" id="SSF57959">
    <property type="entry name" value="Leucine zipper domain"/>
    <property type="match status" value="1"/>
</dbReference>
<evidence type="ECO:0000256" key="1">
    <source>
        <dbReference type="ARBA" id="ARBA00022843"/>
    </source>
</evidence>
<dbReference type="PANTHER" id="PTHR46542">
    <property type="entry name" value="X-BOX BINDING PROTEIN 1"/>
    <property type="match status" value="1"/>
</dbReference>
<dbReference type="InterPro" id="IPR046347">
    <property type="entry name" value="bZIP_sf"/>
</dbReference>
<keyword evidence="7" id="KW-0175">Coiled coil</keyword>
<evidence type="ECO:0000313" key="11">
    <source>
        <dbReference type="WBParaSite" id="HNAJ_0000238601-mRNA-1"/>
    </source>
</evidence>
<dbReference type="AlphaFoldDB" id="A0A0R3T5P8"/>
<dbReference type="EMBL" id="UZAE01001153">
    <property type="protein sequence ID" value="VDN98244.1"/>
    <property type="molecule type" value="Genomic_DNA"/>
</dbReference>
<keyword evidence="4" id="KW-0804">Transcription</keyword>
<name>A0A0R3T5P8_RODNA</name>
<reference evidence="9 10" key="2">
    <citation type="submission" date="2018-11" db="EMBL/GenBank/DDBJ databases">
        <authorList>
            <consortium name="Pathogen Informatics"/>
        </authorList>
    </citation>
    <scope>NUCLEOTIDE SEQUENCE [LARGE SCALE GENOMIC DNA]</scope>
</reference>
<gene>
    <name evidence="9" type="ORF">HNAJ_LOCUS2385</name>
</gene>
<dbReference type="Proteomes" id="UP000278807">
    <property type="component" value="Unassembled WGS sequence"/>
</dbReference>
<feature type="domain" description="BZIP" evidence="8">
    <location>
        <begin position="24"/>
        <end position="76"/>
    </location>
</feature>
<reference evidence="11" key="1">
    <citation type="submission" date="2017-02" db="UniProtKB">
        <authorList>
            <consortium name="WormBaseParasite"/>
        </authorList>
    </citation>
    <scope>IDENTIFICATION</scope>
</reference>
<organism evidence="11">
    <name type="scientific">Rodentolepis nana</name>
    <name type="common">Dwarf tapeworm</name>
    <name type="synonym">Hymenolepis nana</name>
    <dbReference type="NCBI Taxonomy" id="102285"/>
    <lineage>
        <taxon>Eukaryota</taxon>
        <taxon>Metazoa</taxon>
        <taxon>Spiralia</taxon>
        <taxon>Lophotrochozoa</taxon>
        <taxon>Platyhelminthes</taxon>
        <taxon>Cestoda</taxon>
        <taxon>Eucestoda</taxon>
        <taxon>Cyclophyllidea</taxon>
        <taxon>Hymenolepididae</taxon>
        <taxon>Rodentolepis</taxon>
    </lineage>
</organism>
<evidence type="ECO:0000259" key="8">
    <source>
        <dbReference type="PROSITE" id="PS50217"/>
    </source>
</evidence>
<dbReference type="Pfam" id="PF00170">
    <property type="entry name" value="bZIP_1"/>
    <property type="match status" value="1"/>
</dbReference>
<dbReference type="GO" id="GO:0000981">
    <property type="term" value="F:DNA-binding transcription factor activity, RNA polymerase II-specific"/>
    <property type="evidence" value="ECO:0007669"/>
    <property type="project" value="TreeGrafter"/>
</dbReference>
<dbReference type="PANTHER" id="PTHR46542:SF1">
    <property type="entry name" value="X-BOX BINDING PROTEIN 1"/>
    <property type="match status" value="1"/>
</dbReference>
<dbReference type="InterPro" id="IPR052470">
    <property type="entry name" value="ER_Stress-Reg_TF"/>
</dbReference>
<accession>A0A0R3T5P8</accession>
<protein>
    <recommendedName>
        <fullName evidence="6">X-box-binding protein 1</fullName>
    </recommendedName>
</protein>
<dbReference type="InterPro" id="IPR004827">
    <property type="entry name" value="bZIP"/>
</dbReference>
<evidence type="ECO:0000256" key="3">
    <source>
        <dbReference type="ARBA" id="ARBA00023125"/>
    </source>
</evidence>
<evidence type="ECO:0000256" key="4">
    <source>
        <dbReference type="ARBA" id="ARBA00023163"/>
    </source>
</evidence>
<dbReference type="GO" id="GO:0000977">
    <property type="term" value="F:RNA polymerase II transcription regulatory region sequence-specific DNA binding"/>
    <property type="evidence" value="ECO:0007669"/>
    <property type="project" value="TreeGrafter"/>
</dbReference>
<keyword evidence="5" id="KW-0539">Nucleus</keyword>
<feature type="coiled-coil region" evidence="7">
    <location>
        <begin position="35"/>
        <end position="62"/>
    </location>
</feature>
<proteinExistence type="predicted"/>
<evidence type="ECO:0000313" key="10">
    <source>
        <dbReference type="Proteomes" id="UP000278807"/>
    </source>
</evidence>
<sequence>MSESSVSIPSTVRRRADLSQLSVVEKDARRKRLNRIAAQKARERNKERNKQLEERVRLLEYENFQIKKSCSSYKTECEYECPSYRGDSSFFHADDEFPDIGSEVTVSSSPCQEDLVPDETNAITDSIYNDEALTFFLGNLEPSDCPLSPGSVSILEEVVDDFLRSWKH</sequence>
<dbReference type="PROSITE" id="PS50217">
    <property type="entry name" value="BZIP"/>
    <property type="match status" value="1"/>
</dbReference>
<evidence type="ECO:0000313" key="9">
    <source>
        <dbReference type="EMBL" id="VDN98244.1"/>
    </source>
</evidence>
<dbReference type="SMART" id="SM00338">
    <property type="entry name" value="BRLZ"/>
    <property type="match status" value="1"/>
</dbReference>
<keyword evidence="3" id="KW-0238">DNA-binding</keyword>
<dbReference type="OrthoDB" id="20960at2759"/>
<dbReference type="Gene3D" id="1.20.5.170">
    <property type="match status" value="1"/>
</dbReference>
<evidence type="ECO:0000256" key="2">
    <source>
        <dbReference type="ARBA" id="ARBA00023015"/>
    </source>
</evidence>
<dbReference type="GO" id="GO:0005634">
    <property type="term" value="C:nucleus"/>
    <property type="evidence" value="ECO:0007669"/>
    <property type="project" value="TreeGrafter"/>
</dbReference>
<keyword evidence="2" id="KW-0805">Transcription regulation</keyword>
<dbReference type="WBParaSite" id="HNAJ_0000238601-mRNA-1">
    <property type="protein sequence ID" value="HNAJ_0000238601-mRNA-1"/>
    <property type="gene ID" value="HNAJ_0000238601"/>
</dbReference>
<keyword evidence="10" id="KW-1185">Reference proteome</keyword>
<keyword evidence="1" id="KW-0832">Ubl conjugation</keyword>
<evidence type="ECO:0000256" key="6">
    <source>
        <dbReference type="ARBA" id="ARBA00040165"/>
    </source>
</evidence>
<evidence type="ECO:0000256" key="5">
    <source>
        <dbReference type="ARBA" id="ARBA00023242"/>
    </source>
</evidence>
<evidence type="ECO:0000256" key="7">
    <source>
        <dbReference type="SAM" id="Coils"/>
    </source>
</evidence>
<dbReference type="CDD" id="cd14691">
    <property type="entry name" value="bZIP_XBP1"/>
    <property type="match status" value="1"/>
</dbReference>